<keyword evidence="1" id="KW-1133">Transmembrane helix</keyword>
<organism evidence="2 3">
    <name type="scientific">Trichinella spiralis</name>
    <name type="common">Trichina worm</name>
    <dbReference type="NCBI Taxonomy" id="6334"/>
    <lineage>
        <taxon>Eukaryota</taxon>
        <taxon>Metazoa</taxon>
        <taxon>Ecdysozoa</taxon>
        <taxon>Nematoda</taxon>
        <taxon>Enoplea</taxon>
        <taxon>Dorylaimia</taxon>
        <taxon>Trichinellida</taxon>
        <taxon>Trichinellidae</taxon>
        <taxon>Trichinella</taxon>
    </lineage>
</organism>
<dbReference type="InParanoid" id="A0A0V1AJR5"/>
<dbReference type="EMBL" id="JYDH01001236">
    <property type="protein sequence ID" value="KRY25029.1"/>
    <property type="molecule type" value="Genomic_DNA"/>
</dbReference>
<gene>
    <name evidence="2" type="ORF">T01_8476</name>
</gene>
<reference evidence="2 3" key="1">
    <citation type="submission" date="2015-01" db="EMBL/GenBank/DDBJ databases">
        <title>Evolution of Trichinella species and genotypes.</title>
        <authorList>
            <person name="Korhonen P.K."/>
            <person name="Edoardo P."/>
            <person name="Giuseppe L.R."/>
            <person name="Gasser R.B."/>
        </authorList>
    </citation>
    <scope>NUCLEOTIDE SEQUENCE [LARGE SCALE GENOMIC DNA]</scope>
    <source>
        <strain evidence="2">ISS3</strain>
    </source>
</reference>
<evidence type="ECO:0000256" key="1">
    <source>
        <dbReference type="SAM" id="Phobius"/>
    </source>
</evidence>
<evidence type="ECO:0000313" key="3">
    <source>
        <dbReference type="Proteomes" id="UP000054776"/>
    </source>
</evidence>
<keyword evidence="1" id="KW-0472">Membrane</keyword>
<protein>
    <submittedName>
        <fullName evidence="2">Uncharacterized protein</fullName>
    </submittedName>
</protein>
<evidence type="ECO:0000313" key="2">
    <source>
        <dbReference type="EMBL" id="KRY25029.1"/>
    </source>
</evidence>
<accession>A0A0V1AJR5</accession>
<comment type="caution">
    <text evidence="2">The sequence shown here is derived from an EMBL/GenBank/DDBJ whole genome shotgun (WGS) entry which is preliminary data.</text>
</comment>
<dbReference type="Proteomes" id="UP000054776">
    <property type="component" value="Unassembled WGS sequence"/>
</dbReference>
<proteinExistence type="predicted"/>
<keyword evidence="1" id="KW-0812">Transmembrane</keyword>
<sequence>MENILRNYAQYRFSIALLSDYDIKVKKLPLTAKCVIFSSLMFMLFVNLPIETLCFPPRTVSN</sequence>
<name>A0A0V1AJR5_TRISP</name>
<feature type="transmembrane region" description="Helical" evidence="1">
    <location>
        <begin position="30"/>
        <end position="50"/>
    </location>
</feature>
<dbReference type="AlphaFoldDB" id="A0A0V1AJR5"/>
<keyword evidence="3" id="KW-1185">Reference proteome</keyword>